<accession>A0A1E7WKP3</accession>
<name>A0A1E7WKP3_9BURK</name>
<reference evidence="2" key="1">
    <citation type="journal article" date="2016" name="Front. Microbiol.">
        <title>Molecular Keys to the Janthinobacterium and Duganella spp. Interaction with the Plant Pathogen Fusarium graminearum.</title>
        <authorList>
            <person name="Haack F.S."/>
            <person name="Poehlein A."/>
            <person name="Kroger C."/>
            <person name="Voigt C.A."/>
            <person name="Piepenbring M."/>
            <person name="Bode H.B."/>
            <person name="Daniel R."/>
            <person name="Schafer W."/>
            <person name="Streit W.R."/>
        </authorList>
    </citation>
    <scope>NUCLEOTIDE SEQUENCE [LARGE SCALE GENOMIC DNA]</scope>
    <source>
        <strain evidence="2">T54</strain>
    </source>
</reference>
<comment type="caution">
    <text evidence="1">The sequence shown here is derived from an EMBL/GenBank/DDBJ whole genome shotgun (WGS) entry which is preliminary data.</text>
</comment>
<evidence type="ECO:0000313" key="2">
    <source>
        <dbReference type="Proteomes" id="UP000175989"/>
    </source>
</evidence>
<evidence type="ECO:0008006" key="3">
    <source>
        <dbReference type="Google" id="ProtNLM"/>
    </source>
</evidence>
<protein>
    <recommendedName>
        <fullName evidence="3">Patatin-like phospholipase</fullName>
    </recommendedName>
</protein>
<sequence length="357" mass="38935">MASPITIRLGRRARARIALDGLQASDVAIVPAAAGGPKGLILNGLDLWLFGSFLKGAPRPRKLVGASIGAWRMAAAAFADPVAGHNRLAHLYAHQRYPAKVTAAYISQNIRSLLDELLDGRGAEVIAHPHHHVNILTVRGTGALGRSNGLRWREMTGFLMAAAGNAVARSRLAASMERVVFHHAQDNVQWLRQPFDAFAAHFVNLAADNLRDAMQASGAIPLVLEAVSGIAGAPPGPHWDGGLIDYHLHLPYQRDPDLVLYPHFSDYIVPGWLDKSMPWRRANDAAMDNLILVSPSADFIASLPNGKLPDRKDFTAYGQHHDTRIGHWLHAIGESERMAEAFARWCDKPDLNATLSF</sequence>
<organism evidence="1 2">
    <name type="scientific">Duganella phyllosphaerae</name>
    <dbReference type="NCBI Taxonomy" id="762836"/>
    <lineage>
        <taxon>Bacteria</taxon>
        <taxon>Pseudomonadati</taxon>
        <taxon>Pseudomonadota</taxon>
        <taxon>Betaproteobacteria</taxon>
        <taxon>Burkholderiales</taxon>
        <taxon>Oxalobacteraceae</taxon>
        <taxon>Telluria group</taxon>
        <taxon>Duganella</taxon>
    </lineage>
</organism>
<dbReference type="PATRIC" id="fig|762836.4.peg.2698"/>
<dbReference type="InterPro" id="IPR016035">
    <property type="entry name" value="Acyl_Trfase/lysoPLipase"/>
</dbReference>
<evidence type="ECO:0000313" key="1">
    <source>
        <dbReference type="EMBL" id="OEZ99577.1"/>
    </source>
</evidence>
<gene>
    <name evidence="1" type="ORF">DUPY_26210</name>
</gene>
<dbReference type="SUPFAM" id="SSF52151">
    <property type="entry name" value="FabD/lysophospholipase-like"/>
    <property type="match status" value="1"/>
</dbReference>
<dbReference type="RefSeq" id="WP_070248721.1">
    <property type="nucleotide sequence ID" value="NZ_LROM01000087.1"/>
</dbReference>
<dbReference type="EMBL" id="LROM01000087">
    <property type="protein sequence ID" value="OEZ99577.1"/>
    <property type="molecule type" value="Genomic_DNA"/>
</dbReference>
<dbReference type="Proteomes" id="UP000175989">
    <property type="component" value="Unassembled WGS sequence"/>
</dbReference>
<keyword evidence="2" id="KW-1185">Reference proteome</keyword>
<proteinExistence type="predicted"/>
<dbReference type="AlphaFoldDB" id="A0A1E7WKP3"/>